<accession>A0AAD4BHQ6</accession>
<gene>
    <name evidence="1" type="ORF">L210DRAFT_3561456</name>
</gene>
<dbReference type="AlphaFoldDB" id="A0AAD4BHQ6"/>
<protein>
    <submittedName>
        <fullName evidence="1">Uncharacterized protein</fullName>
    </submittedName>
</protein>
<comment type="caution">
    <text evidence="1">The sequence shown here is derived from an EMBL/GenBank/DDBJ whole genome shotgun (WGS) entry which is preliminary data.</text>
</comment>
<evidence type="ECO:0000313" key="2">
    <source>
        <dbReference type="Proteomes" id="UP001194468"/>
    </source>
</evidence>
<reference evidence="1" key="2">
    <citation type="journal article" date="2020" name="Nat. Commun.">
        <title>Large-scale genome sequencing of mycorrhizal fungi provides insights into the early evolution of symbiotic traits.</title>
        <authorList>
            <person name="Miyauchi S."/>
            <person name="Kiss E."/>
            <person name="Kuo A."/>
            <person name="Drula E."/>
            <person name="Kohler A."/>
            <person name="Sanchez-Garcia M."/>
            <person name="Morin E."/>
            <person name="Andreopoulos B."/>
            <person name="Barry K.W."/>
            <person name="Bonito G."/>
            <person name="Buee M."/>
            <person name="Carver A."/>
            <person name="Chen C."/>
            <person name="Cichocki N."/>
            <person name="Clum A."/>
            <person name="Culley D."/>
            <person name="Crous P.W."/>
            <person name="Fauchery L."/>
            <person name="Girlanda M."/>
            <person name="Hayes R.D."/>
            <person name="Keri Z."/>
            <person name="LaButti K."/>
            <person name="Lipzen A."/>
            <person name="Lombard V."/>
            <person name="Magnuson J."/>
            <person name="Maillard F."/>
            <person name="Murat C."/>
            <person name="Nolan M."/>
            <person name="Ohm R.A."/>
            <person name="Pangilinan J."/>
            <person name="Pereira M.F."/>
            <person name="Perotto S."/>
            <person name="Peter M."/>
            <person name="Pfister S."/>
            <person name="Riley R."/>
            <person name="Sitrit Y."/>
            <person name="Stielow J.B."/>
            <person name="Szollosi G."/>
            <person name="Zifcakova L."/>
            <person name="Stursova M."/>
            <person name="Spatafora J.W."/>
            <person name="Tedersoo L."/>
            <person name="Vaario L.M."/>
            <person name="Yamada A."/>
            <person name="Yan M."/>
            <person name="Wang P."/>
            <person name="Xu J."/>
            <person name="Bruns T."/>
            <person name="Baldrian P."/>
            <person name="Vilgalys R."/>
            <person name="Dunand C."/>
            <person name="Henrissat B."/>
            <person name="Grigoriev I.V."/>
            <person name="Hibbett D."/>
            <person name="Nagy L.G."/>
            <person name="Martin F.M."/>
        </authorList>
    </citation>
    <scope>NUCLEOTIDE SEQUENCE</scope>
    <source>
        <strain evidence="1">BED1</strain>
    </source>
</reference>
<dbReference type="EMBL" id="WHUW01000056">
    <property type="protein sequence ID" value="KAF8430860.1"/>
    <property type="molecule type" value="Genomic_DNA"/>
</dbReference>
<proteinExistence type="predicted"/>
<keyword evidence="2" id="KW-1185">Reference proteome</keyword>
<dbReference type="Proteomes" id="UP001194468">
    <property type="component" value="Unassembled WGS sequence"/>
</dbReference>
<name>A0AAD4BHQ6_BOLED</name>
<organism evidence="1 2">
    <name type="scientific">Boletus edulis BED1</name>
    <dbReference type="NCBI Taxonomy" id="1328754"/>
    <lineage>
        <taxon>Eukaryota</taxon>
        <taxon>Fungi</taxon>
        <taxon>Dikarya</taxon>
        <taxon>Basidiomycota</taxon>
        <taxon>Agaricomycotina</taxon>
        <taxon>Agaricomycetes</taxon>
        <taxon>Agaricomycetidae</taxon>
        <taxon>Boletales</taxon>
        <taxon>Boletineae</taxon>
        <taxon>Boletaceae</taxon>
        <taxon>Boletoideae</taxon>
        <taxon>Boletus</taxon>
    </lineage>
</organism>
<evidence type="ECO:0000313" key="1">
    <source>
        <dbReference type="EMBL" id="KAF8430860.1"/>
    </source>
</evidence>
<sequence length="124" mass="12714">MGAHSTVFGHFVRVSDPPGGRAAVLTLLGELPSCELRGVGNIGLRRIDIAEISEGHPALGRAFLGLAVGADVQFMGIFTVDMGIAGILSASADRCASHVVCDHGSGGYLVGVSRPLCGPWISCI</sequence>
<reference evidence="1" key="1">
    <citation type="submission" date="2019-10" db="EMBL/GenBank/DDBJ databases">
        <authorList>
            <consortium name="DOE Joint Genome Institute"/>
            <person name="Kuo A."/>
            <person name="Miyauchi S."/>
            <person name="Kiss E."/>
            <person name="Drula E."/>
            <person name="Kohler A."/>
            <person name="Sanchez-Garcia M."/>
            <person name="Andreopoulos B."/>
            <person name="Barry K.W."/>
            <person name="Bonito G."/>
            <person name="Buee M."/>
            <person name="Carver A."/>
            <person name="Chen C."/>
            <person name="Cichocki N."/>
            <person name="Clum A."/>
            <person name="Culley D."/>
            <person name="Crous P.W."/>
            <person name="Fauchery L."/>
            <person name="Girlanda M."/>
            <person name="Hayes R."/>
            <person name="Keri Z."/>
            <person name="LaButti K."/>
            <person name="Lipzen A."/>
            <person name="Lombard V."/>
            <person name="Magnuson J."/>
            <person name="Maillard F."/>
            <person name="Morin E."/>
            <person name="Murat C."/>
            <person name="Nolan M."/>
            <person name="Ohm R."/>
            <person name="Pangilinan J."/>
            <person name="Pereira M."/>
            <person name="Perotto S."/>
            <person name="Peter M."/>
            <person name="Riley R."/>
            <person name="Sitrit Y."/>
            <person name="Stielow B."/>
            <person name="Szollosi G."/>
            <person name="Zifcakova L."/>
            <person name="Stursova M."/>
            <person name="Spatafora J.W."/>
            <person name="Tedersoo L."/>
            <person name="Vaario L.-M."/>
            <person name="Yamada A."/>
            <person name="Yan M."/>
            <person name="Wang P."/>
            <person name="Xu J."/>
            <person name="Bruns T."/>
            <person name="Baldrian P."/>
            <person name="Vilgalys R."/>
            <person name="Henrissat B."/>
            <person name="Grigoriev I.V."/>
            <person name="Hibbett D."/>
            <person name="Nagy L.G."/>
            <person name="Martin F.M."/>
        </authorList>
    </citation>
    <scope>NUCLEOTIDE SEQUENCE</scope>
    <source>
        <strain evidence="1">BED1</strain>
    </source>
</reference>